<name>A0ACC1JI13_9FUNG</name>
<evidence type="ECO:0000313" key="2">
    <source>
        <dbReference type="Proteomes" id="UP001150603"/>
    </source>
</evidence>
<accession>A0ACC1JI13</accession>
<comment type="caution">
    <text evidence="1">The sequence shown here is derived from an EMBL/GenBank/DDBJ whole genome shotgun (WGS) entry which is preliminary data.</text>
</comment>
<protein>
    <submittedName>
        <fullName evidence="1">Uncharacterized protein</fullName>
    </submittedName>
</protein>
<evidence type="ECO:0000313" key="1">
    <source>
        <dbReference type="EMBL" id="KAJ1951460.1"/>
    </source>
</evidence>
<dbReference type="Proteomes" id="UP001150603">
    <property type="component" value="Unassembled WGS sequence"/>
</dbReference>
<organism evidence="1 2">
    <name type="scientific">Linderina macrospora</name>
    <dbReference type="NCBI Taxonomy" id="4868"/>
    <lineage>
        <taxon>Eukaryota</taxon>
        <taxon>Fungi</taxon>
        <taxon>Fungi incertae sedis</taxon>
        <taxon>Zoopagomycota</taxon>
        <taxon>Kickxellomycotina</taxon>
        <taxon>Kickxellomycetes</taxon>
        <taxon>Kickxellales</taxon>
        <taxon>Kickxellaceae</taxon>
        <taxon>Linderina</taxon>
    </lineage>
</organism>
<reference evidence="1" key="1">
    <citation type="submission" date="2022-07" db="EMBL/GenBank/DDBJ databases">
        <title>Phylogenomic reconstructions and comparative analyses of Kickxellomycotina fungi.</title>
        <authorList>
            <person name="Reynolds N.K."/>
            <person name="Stajich J.E."/>
            <person name="Barry K."/>
            <person name="Grigoriev I.V."/>
            <person name="Crous P."/>
            <person name="Smith M.E."/>
        </authorList>
    </citation>
    <scope>NUCLEOTIDE SEQUENCE</scope>
    <source>
        <strain evidence="1">NRRL 5244</strain>
    </source>
</reference>
<keyword evidence="2" id="KW-1185">Reference proteome</keyword>
<sequence>MPNADSPSSTAQTSKTVETDPLPIKKTPIKLTRSLRDAMYTVRDAIESVANSYRTDTTLSKSQESRQTHF</sequence>
<gene>
    <name evidence="1" type="ORF">FBU59_000150</name>
</gene>
<dbReference type="EMBL" id="JANBPW010000014">
    <property type="protein sequence ID" value="KAJ1951460.1"/>
    <property type="molecule type" value="Genomic_DNA"/>
</dbReference>
<proteinExistence type="predicted"/>